<dbReference type="KEGG" id="elo:EC042_2585"/>
<dbReference type="HOGENOM" id="CLU_3135597_0_0_6"/>
<evidence type="ECO:0000313" key="1">
    <source>
        <dbReference type="EMBL" id="CBG35417.1"/>
    </source>
</evidence>
<dbReference type="Proteomes" id="UP000001407">
    <property type="component" value="Chromosome"/>
</dbReference>
<organism evidence="1 2">
    <name type="scientific">Escherichia coli O44:H18 (strain 042 / EAEC)</name>
    <dbReference type="NCBI Taxonomy" id="216592"/>
    <lineage>
        <taxon>Bacteria</taxon>
        <taxon>Pseudomonadati</taxon>
        <taxon>Pseudomonadota</taxon>
        <taxon>Gammaproteobacteria</taxon>
        <taxon>Enterobacterales</taxon>
        <taxon>Enterobacteriaceae</taxon>
        <taxon>Escherichia</taxon>
    </lineage>
</organism>
<proteinExistence type="predicted"/>
<name>D3H228_ECO44</name>
<dbReference type="AlphaFoldDB" id="D3H228"/>
<dbReference type="EMBL" id="FN554766">
    <property type="protein sequence ID" value="CBG35417.1"/>
    <property type="molecule type" value="Genomic_DNA"/>
</dbReference>
<reference evidence="1 2" key="1">
    <citation type="journal article" date="2010" name="PLoS ONE">
        <title>Complete genome sequence and comparative metabolic profiling of the prototypical enteroaggregative Escherichia coli strain 042.</title>
        <authorList>
            <person name="Chaudhuri R.R."/>
            <person name="Sebaihia M."/>
            <person name="Hobman J.L."/>
            <person name="Webber M.A."/>
            <person name="Leyton D.L."/>
            <person name="Goldberg M.D."/>
            <person name="Cunningham A.F."/>
            <person name="Scott-Tucker A."/>
            <person name="Ferguson P.R."/>
            <person name="Thomas C.M."/>
            <person name="Frankel G."/>
            <person name="Tang C.M."/>
            <person name="Dudley E.G."/>
            <person name="Roberts I.S."/>
            <person name="Rasko D.A."/>
            <person name="Pallen M.J."/>
            <person name="Parkhill J."/>
            <person name="Nataro J.P."/>
            <person name="Thomson N.R."/>
            <person name="Henderson I.R."/>
        </authorList>
    </citation>
    <scope>NUCLEOTIDE SEQUENCE [LARGE SCALE GENOMIC DNA]</scope>
    <source>
        <strain evidence="2">042 / EAEC</strain>
    </source>
</reference>
<evidence type="ECO:0000313" key="2">
    <source>
        <dbReference type="Proteomes" id="UP000001407"/>
    </source>
</evidence>
<protein>
    <submittedName>
        <fullName evidence="1">Uncharacterized protein</fullName>
    </submittedName>
</protein>
<accession>D3H228</accession>
<sequence length="49" mass="5571">MASTDKPEGKGIFSGVLLVFLKEFTFLNYQDTQTTLAIVRSYTQIKDRV</sequence>
<gene>
    <name evidence="1" type="ordered locus">EC042_2585</name>
</gene>